<proteinExistence type="predicted"/>
<evidence type="ECO:0000313" key="3">
    <source>
        <dbReference type="EMBL" id="CAA6803335.1"/>
    </source>
</evidence>
<keyword evidence="1" id="KW-0732">Signal</keyword>
<sequence>MTSYITKHCQLFGIGTLFLLCGLFSQPATAQCDFINNITGIVQGTLPVGDAADPLLYTQVYVLVDNQGNIFATSPSPNFLAVPAGFYNLYAVNYDNTEALAVSPLLVIGQSWFNLELYGNDDVNNCLDYTLPYGSGCPIVVCDEMTICEVDTLNTLALNFNSIDHSQVYCLVCNDLVVDMGASGLFPLQDYTEAAAGANCQLFGLNFNTNDGNPIAIGANWSLTTDAECANSCIDFIGMSLDITPITQASGNGVSTTVDWWSTSGCIGAQNPVNVGGAFLEVVNNICVPSYDPSPINARPIAGGDDLEQYAAARSAYGRIPCSGGMDLTQQPIFYTVECAASGPSTLNVLISNLGGDITGVQAALYGPVSTPCPTFTGGSFVDCNDVGSNAVSGLPLGNLTLSTRGNPGEVYLVIVDTEGADQFTISSSIILLNTKLVTFNGLKEEANNLLTWEVQDEKQVDRYILERSSNGVDFTTLSEVTGRNNGNPTMRYNYTDVLPGLGSKYYRLKSLAMDGSFEYSNLVALSRGEDDFGGIAIYPNPTKGTFYVEFDADLEAALTYEIQDIVGQTIKEGILKTDVGLNKIELNLDGFPTAAYVVALTLNGQRVQRKLIKQ</sequence>
<evidence type="ECO:0000259" key="2">
    <source>
        <dbReference type="Pfam" id="PF18962"/>
    </source>
</evidence>
<feature type="domain" description="Secretion system C-terminal sorting" evidence="2">
    <location>
        <begin position="538"/>
        <end position="613"/>
    </location>
</feature>
<accession>A0A6S6SK86</accession>
<protein>
    <recommendedName>
        <fullName evidence="2">Secretion system C-terminal sorting domain-containing protein</fullName>
    </recommendedName>
</protein>
<feature type="chain" id="PRO_5027863996" description="Secretion system C-terminal sorting domain-containing protein" evidence="1">
    <location>
        <begin position="31"/>
        <end position="615"/>
    </location>
</feature>
<dbReference type="AlphaFoldDB" id="A0A6S6SK86"/>
<dbReference type="EMBL" id="CACVAQ010000084">
    <property type="protein sequence ID" value="CAA6803335.1"/>
    <property type="molecule type" value="Genomic_DNA"/>
</dbReference>
<feature type="signal peptide" evidence="1">
    <location>
        <begin position="1"/>
        <end position="30"/>
    </location>
</feature>
<dbReference type="NCBIfam" id="TIGR04183">
    <property type="entry name" value="Por_Secre_tail"/>
    <property type="match status" value="1"/>
</dbReference>
<organism evidence="3">
    <name type="scientific">uncultured Aureispira sp</name>
    <dbReference type="NCBI Taxonomy" id="1331704"/>
    <lineage>
        <taxon>Bacteria</taxon>
        <taxon>Pseudomonadati</taxon>
        <taxon>Bacteroidota</taxon>
        <taxon>Saprospiria</taxon>
        <taxon>Saprospirales</taxon>
        <taxon>Saprospiraceae</taxon>
        <taxon>Aureispira</taxon>
        <taxon>environmental samples</taxon>
    </lineage>
</organism>
<gene>
    <name evidence="3" type="ORF">HELGO_WM32610</name>
</gene>
<name>A0A6S6SK86_9BACT</name>
<dbReference type="Pfam" id="PF18962">
    <property type="entry name" value="Por_Secre_tail"/>
    <property type="match status" value="1"/>
</dbReference>
<dbReference type="InterPro" id="IPR026444">
    <property type="entry name" value="Secre_tail"/>
</dbReference>
<evidence type="ECO:0000256" key="1">
    <source>
        <dbReference type="SAM" id="SignalP"/>
    </source>
</evidence>
<reference evidence="3" key="1">
    <citation type="submission" date="2020-01" db="EMBL/GenBank/DDBJ databases">
        <authorList>
            <person name="Meier V. D."/>
            <person name="Meier V D."/>
        </authorList>
    </citation>
    <scope>NUCLEOTIDE SEQUENCE</scope>
    <source>
        <strain evidence="3">HLG_WM_MAG_10</strain>
    </source>
</reference>